<reference evidence="3" key="1">
    <citation type="journal article" date="2015" name="BMC Genomics">
        <title>Draft genome of a commonly misdiagnosed multidrug resistant pathogen Candida auris.</title>
        <authorList>
            <person name="Chatterjee S."/>
            <person name="Alampalli S.V."/>
            <person name="Nageshan R.K."/>
            <person name="Chettiar S.T."/>
            <person name="Joshi S."/>
            <person name="Tatu U.S."/>
        </authorList>
    </citation>
    <scope>NUCLEOTIDE SEQUENCE [LARGE SCALE GENOMIC DNA]</scope>
    <source>
        <strain evidence="3">6684</strain>
    </source>
</reference>
<gene>
    <name evidence="2" type="ORF">QG37_01382</name>
</gene>
<feature type="region of interest" description="Disordered" evidence="1">
    <location>
        <begin position="1"/>
        <end position="25"/>
    </location>
</feature>
<evidence type="ECO:0000313" key="3">
    <source>
        <dbReference type="Proteomes" id="UP000037122"/>
    </source>
</evidence>
<dbReference type="EMBL" id="LGST01000009">
    <property type="protein sequence ID" value="KNE01553.1"/>
    <property type="molecule type" value="Genomic_DNA"/>
</dbReference>
<evidence type="ECO:0000256" key="1">
    <source>
        <dbReference type="SAM" id="MobiDB-lite"/>
    </source>
</evidence>
<proteinExistence type="predicted"/>
<protein>
    <submittedName>
        <fullName evidence="2">Uncharacterized protein</fullName>
    </submittedName>
</protein>
<organism evidence="2 3">
    <name type="scientific">Candidozyma auris</name>
    <name type="common">Yeast</name>
    <name type="synonym">Candida auris</name>
    <dbReference type="NCBI Taxonomy" id="498019"/>
    <lineage>
        <taxon>Eukaryota</taxon>
        <taxon>Fungi</taxon>
        <taxon>Dikarya</taxon>
        <taxon>Ascomycota</taxon>
        <taxon>Saccharomycotina</taxon>
        <taxon>Pichiomycetes</taxon>
        <taxon>Metschnikowiaceae</taxon>
        <taxon>Candidozyma</taxon>
    </lineage>
</organism>
<accession>A0A0L0P5B6</accession>
<comment type="caution">
    <text evidence="2">The sequence shown here is derived from an EMBL/GenBank/DDBJ whole genome shotgun (WGS) entry which is preliminary data.</text>
</comment>
<dbReference type="AlphaFoldDB" id="A0A0L0P5B6"/>
<name>A0A0L0P5B6_CANAR</name>
<dbReference type="Proteomes" id="UP000037122">
    <property type="component" value="Unassembled WGS sequence"/>
</dbReference>
<sequence length="51" mass="5820">MFGELLSNKGEHHAQAEEPEEVEEGQAGVRPFFFFCTKRCKDPAYTSYNHG</sequence>
<evidence type="ECO:0000313" key="2">
    <source>
        <dbReference type="EMBL" id="KNE01553.1"/>
    </source>
</evidence>